<gene>
    <name evidence="2" type="ORF">B0A52_05688</name>
</gene>
<dbReference type="VEuPathDB" id="FungiDB:PV10_07908"/>
<feature type="compositionally biased region" description="Polar residues" evidence="1">
    <location>
        <begin position="479"/>
        <end position="501"/>
    </location>
</feature>
<proteinExistence type="predicted"/>
<feature type="region of interest" description="Disordered" evidence="1">
    <location>
        <begin position="471"/>
        <end position="545"/>
    </location>
</feature>
<evidence type="ECO:0000313" key="2">
    <source>
        <dbReference type="EMBL" id="RVX69854.1"/>
    </source>
</evidence>
<dbReference type="Proteomes" id="UP000288859">
    <property type="component" value="Unassembled WGS sequence"/>
</dbReference>
<feature type="compositionally biased region" description="Basic and acidic residues" evidence="1">
    <location>
        <begin position="531"/>
        <end position="544"/>
    </location>
</feature>
<feature type="compositionally biased region" description="Low complexity" evidence="1">
    <location>
        <begin position="509"/>
        <end position="519"/>
    </location>
</feature>
<evidence type="ECO:0000313" key="3">
    <source>
        <dbReference type="Proteomes" id="UP000288859"/>
    </source>
</evidence>
<dbReference type="AlphaFoldDB" id="A0A438N2R7"/>
<comment type="caution">
    <text evidence="2">The sequence shown here is derived from an EMBL/GenBank/DDBJ whole genome shotgun (WGS) entry which is preliminary data.</text>
</comment>
<evidence type="ECO:0000256" key="1">
    <source>
        <dbReference type="SAM" id="MobiDB-lite"/>
    </source>
</evidence>
<name>A0A438N2R7_EXOME</name>
<reference evidence="2 3" key="1">
    <citation type="submission" date="2017-03" db="EMBL/GenBank/DDBJ databases">
        <title>Genomes of endolithic fungi from Antarctica.</title>
        <authorList>
            <person name="Coleine C."/>
            <person name="Masonjones S."/>
            <person name="Stajich J.E."/>
        </authorList>
    </citation>
    <scope>NUCLEOTIDE SEQUENCE [LARGE SCALE GENOMIC DNA]</scope>
    <source>
        <strain evidence="2 3">CCFEE 6314</strain>
    </source>
</reference>
<organism evidence="2 3">
    <name type="scientific">Exophiala mesophila</name>
    <name type="common">Black yeast-like fungus</name>
    <dbReference type="NCBI Taxonomy" id="212818"/>
    <lineage>
        <taxon>Eukaryota</taxon>
        <taxon>Fungi</taxon>
        <taxon>Dikarya</taxon>
        <taxon>Ascomycota</taxon>
        <taxon>Pezizomycotina</taxon>
        <taxon>Eurotiomycetes</taxon>
        <taxon>Chaetothyriomycetidae</taxon>
        <taxon>Chaetothyriales</taxon>
        <taxon>Herpotrichiellaceae</taxon>
        <taxon>Exophiala</taxon>
    </lineage>
</organism>
<protein>
    <submittedName>
        <fullName evidence="2">Uncharacterized protein</fullName>
    </submittedName>
</protein>
<sequence>MIQLGDIVQVSKAAWDIYKMGWGETSSAATQYAQFGRAFFGLAHSLEYLVERLKDAYRHAPQQSRGDFTALDEIIGDYWRTIIDCKALYEKNSLYGIRGGPLANIEWNLVIQPEAAALQQRLLLQQTKIQIIVEPLRLDLLRQILTGIHQVQDTVNDVYTLVQGLVGQGATEQQQQLQLLWSCPVEIAQRFHAAAQGGSESQTGVAIRPLSEATDAFLYHFERSTENAQSVGAAEDADSLDREHLSLLKCAWLIEQIEGHADLGHAANRFYWRSYVRGLKLKLSKECRRFSSDHLALTARVRPWPDSEFFIWPPIILGPLLPPIVTFPDLMMEEILVAELARPRPSLDRRLRLLRGPNGKMRMVITAVEKVGEEERSDSQTLNFNLEVAELVPLFAICLDGGLPKCILRTEWDQAELEFKSIKEALNFQSAMTGYEVYKDYSKQVMRLGLFLTKGTTFEVDTAHIQLWVPRASERPPRTASTPGSDSASQSSLHSRDSTLSLEGPRRGSAATSTQSASAVQPTLSAKVRKAKEPARTSSERVTLEEGPQPPLLVLFLTAITPQQRTAFDLSTARFSIMTISLEEGIEPLYDRCDCLQNETTCTMVALESKRHCNLPAKRISVEDLSSWDLMRWRTSTHATSHHTSRLPSQNGQPQIFSHLHRVTLYFRDPHSRR</sequence>
<accession>A0A438N2R7</accession>
<dbReference type="EMBL" id="NAJM01000026">
    <property type="protein sequence ID" value="RVX69854.1"/>
    <property type="molecule type" value="Genomic_DNA"/>
</dbReference>
<dbReference type="OrthoDB" id="5400409at2759"/>